<proteinExistence type="predicted"/>
<protein>
    <submittedName>
        <fullName evidence="2">Uncharacterized protein</fullName>
    </submittedName>
</protein>
<organism evidence="2 3">
    <name type="scientific">Burkholderia ubonensis</name>
    <dbReference type="NCBI Taxonomy" id="101571"/>
    <lineage>
        <taxon>Bacteria</taxon>
        <taxon>Pseudomonadati</taxon>
        <taxon>Pseudomonadota</taxon>
        <taxon>Betaproteobacteria</taxon>
        <taxon>Burkholderiales</taxon>
        <taxon>Burkholderiaceae</taxon>
        <taxon>Burkholderia</taxon>
        <taxon>Burkholderia cepacia complex</taxon>
    </lineage>
</organism>
<feature type="region of interest" description="Disordered" evidence="1">
    <location>
        <begin position="1"/>
        <end position="20"/>
    </location>
</feature>
<evidence type="ECO:0000313" key="2">
    <source>
        <dbReference type="EMBL" id="KVT59064.1"/>
    </source>
</evidence>
<dbReference type="AlphaFoldDB" id="A0AAW3NCN7"/>
<gene>
    <name evidence="2" type="ORF">WK53_26260</name>
</gene>
<accession>A0AAW3NCN7</accession>
<evidence type="ECO:0000256" key="1">
    <source>
        <dbReference type="SAM" id="MobiDB-lite"/>
    </source>
</evidence>
<dbReference type="EMBL" id="LPDO01000031">
    <property type="protein sequence ID" value="KVT59064.1"/>
    <property type="molecule type" value="Genomic_DNA"/>
</dbReference>
<evidence type="ECO:0000313" key="3">
    <source>
        <dbReference type="Proteomes" id="UP000056732"/>
    </source>
</evidence>
<sequence length="233" mass="26261">MPGTRGYANGGGSLHRKEAADAAKAQHDALVAQFDAVYRKCTADMSTPELDPIRDKVEFSRKLDEPPPFQYASLDAFPTTMERPLVAKWAKLRDACMERERTIDVIPPNAAPLDQSFIRQEIVFGTEAEAKVSELVVALFQQKLTYGEFAQRRYEIGKAAVDADRQYRQAQLIQDQDRQLQAQQIANQQFATNLNAWANYMQAVNARQPRTVRLNSVHCTSTQMGTITNTNCY</sequence>
<name>A0AAW3NCN7_9BURK</name>
<comment type="caution">
    <text evidence="2">The sequence shown here is derived from an EMBL/GenBank/DDBJ whole genome shotgun (WGS) entry which is preliminary data.</text>
</comment>
<reference evidence="2 3" key="1">
    <citation type="submission" date="2015-11" db="EMBL/GenBank/DDBJ databases">
        <title>Expanding the genomic diversity of Burkholderia species for the development of highly accurate diagnostics.</title>
        <authorList>
            <person name="Sahl J."/>
            <person name="Keim P."/>
            <person name="Wagner D."/>
        </authorList>
    </citation>
    <scope>NUCLEOTIDE SEQUENCE [LARGE SCALE GENOMIC DNA]</scope>
    <source>
        <strain evidence="2 3">MSMB1137WGS</strain>
    </source>
</reference>
<dbReference type="Proteomes" id="UP000056732">
    <property type="component" value="Unassembled WGS sequence"/>
</dbReference>